<protein>
    <submittedName>
        <fullName evidence="1">Uncharacterized protein</fullName>
    </submittedName>
</protein>
<evidence type="ECO:0000313" key="2">
    <source>
        <dbReference type="EMBL" id="MDW4825687.1"/>
    </source>
</evidence>
<dbReference type="EMBL" id="JAPMLD010000008">
    <property type="protein sequence ID" value="MDW4825687.1"/>
    <property type="molecule type" value="Genomic_DNA"/>
</dbReference>
<dbReference type="AlphaFoldDB" id="A0AAW8NU47"/>
<reference evidence="1" key="2">
    <citation type="submission" date="2022-11" db="EMBL/GenBank/DDBJ databases">
        <title>Prophages regulate Shewanella fidelis motility and biofilm formation: implications for gut colonization dynamics in Ciona robusta.</title>
        <authorList>
            <person name="Natarajan O."/>
            <person name="Gibboney S.L."/>
            <person name="Young M.N."/>
            <person name="Lim S.J."/>
            <person name="Pluta N."/>
            <person name="Atkinson C.G.F."/>
            <person name="Leigh B.A."/>
            <person name="Liberti A."/>
            <person name="Kees E."/>
            <person name="Breitbart M."/>
            <person name="Gralnick J."/>
            <person name="Dishaw L.J."/>
        </authorList>
    </citation>
    <scope>NUCLEOTIDE SEQUENCE</scope>
    <source>
        <strain evidence="1">3313</strain>
    </source>
</reference>
<name>A0AAW8NU47_9GAMM</name>
<organism evidence="1 3">
    <name type="scientific">Shewanella fidelis</name>
    <dbReference type="NCBI Taxonomy" id="173509"/>
    <lineage>
        <taxon>Bacteria</taxon>
        <taxon>Pseudomonadati</taxon>
        <taxon>Pseudomonadota</taxon>
        <taxon>Gammaproteobacteria</taxon>
        <taxon>Alteromonadales</taxon>
        <taxon>Shewanellaceae</taxon>
        <taxon>Shewanella</taxon>
    </lineage>
</organism>
<dbReference type="Proteomes" id="UP001259340">
    <property type="component" value="Unassembled WGS sequence"/>
</dbReference>
<comment type="caution">
    <text evidence="1">The sequence shown here is derived from an EMBL/GenBank/DDBJ whole genome shotgun (WGS) entry which is preliminary data.</text>
</comment>
<dbReference type="EMBL" id="JAPMLE010000001">
    <property type="protein sequence ID" value="MDR8525459.1"/>
    <property type="molecule type" value="Genomic_DNA"/>
</dbReference>
<evidence type="ECO:0000313" key="4">
    <source>
        <dbReference type="Proteomes" id="UP001271263"/>
    </source>
</evidence>
<keyword evidence="4" id="KW-1185">Reference proteome</keyword>
<reference evidence="2 4" key="1">
    <citation type="journal article" date="2022" name="bioRxiv">
        <title>Prophages regulate Shewanella fidelis 3313 motility and biofilm formation: implications for gut colonization dynamics in Ciona robusta.</title>
        <authorList>
            <person name="Natarajan O."/>
            <person name="Gibboney S.L."/>
            <person name="Young M.N."/>
            <person name="Lim S.J."/>
            <person name="Pluta N."/>
            <person name="Atkinson C.G."/>
            <person name="Leigh B.A."/>
            <person name="Liberti A."/>
            <person name="Kees E.D."/>
            <person name="Breitbart M."/>
            <person name="Gralnick J.A."/>
            <person name="Dishaw L.J."/>
        </authorList>
    </citation>
    <scope>NUCLEOTIDE SEQUENCE [LARGE SCALE GENOMIC DNA]</scope>
    <source>
        <strain evidence="2 4">JG4066</strain>
    </source>
</reference>
<accession>A0AAW8NU47</accession>
<proteinExistence type="predicted"/>
<dbReference type="Proteomes" id="UP001271263">
    <property type="component" value="Unassembled WGS sequence"/>
</dbReference>
<sequence length="59" mass="6458">MPAKSSVPATVTWPKTPNEVLATAANIIAEKFVTNDVFTNPEATKQFLTYKFSTSNLLL</sequence>
<evidence type="ECO:0000313" key="3">
    <source>
        <dbReference type="Proteomes" id="UP001259340"/>
    </source>
</evidence>
<gene>
    <name evidence="1" type="ORF">OS133_17735</name>
    <name evidence="2" type="ORF">OS134_16585</name>
</gene>
<evidence type="ECO:0000313" key="1">
    <source>
        <dbReference type="EMBL" id="MDR8525459.1"/>
    </source>
</evidence>
<dbReference type="RefSeq" id="WP_310655609.1">
    <property type="nucleotide sequence ID" value="NZ_JAPMLB010000008.1"/>
</dbReference>